<gene>
    <name evidence="1" type="ORF">I79_021477</name>
</gene>
<organism evidence="1 2">
    <name type="scientific">Cricetulus griseus</name>
    <name type="common">Chinese hamster</name>
    <name type="synonym">Cricetulus barabensis griseus</name>
    <dbReference type="NCBI Taxonomy" id="10029"/>
    <lineage>
        <taxon>Eukaryota</taxon>
        <taxon>Metazoa</taxon>
        <taxon>Chordata</taxon>
        <taxon>Craniata</taxon>
        <taxon>Vertebrata</taxon>
        <taxon>Euteleostomi</taxon>
        <taxon>Mammalia</taxon>
        <taxon>Eutheria</taxon>
        <taxon>Euarchontoglires</taxon>
        <taxon>Glires</taxon>
        <taxon>Rodentia</taxon>
        <taxon>Myomorpha</taxon>
        <taxon>Muroidea</taxon>
        <taxon>Cricetidae</taxon>
        <taxon>Cricetinae</taxon>
        <taxon>Cricetulus</taxon>
    </lineage>
</organism>
<proteinExistence type="predicted"/>
<dbReference type="InParanoid" id="G3ICS8"/>
<name>G3ICS8_CRIGR</name>
<evidence type="ECO:0000313" key="1">
    <source>
        <dbReference type="EMBL" id="EGW08681.1"/>
    </source>
</evidence>
<accession>G3ICS8</accession>
<protein>
    <submittedName>
        <fullName evidence="1">Uncharacterized protein</fullName>
    </submittedName>
</protein>
<reference evidence="2" key="1">
    <citation type="journal article" date="2011" name="Nat. Biotechnol.">
        <title>The genomic sequence of the Chinese hamster ovary (CHO)-K1 cell line.</title>
        <authorList>
            <person name="Xu X."/>
            <person name="Nagarajan H."/>
            <person name="Lewis N.E."/>
            <person name="Pan S."/>
            <person name="Cai Z."/>
            <person name="Liu X."/>
            <person name="Chen W."/>
            <person name="Xie M."/>
            <person name="Wang W."/>
            <person name="Hammond S."/>
            <person name="Andersen M.R."/>
            <person name="Neff N."/>
            <person name="Passarelli B."/>
            <person name="Koh W."/>
            <person name="Fan H.C."/>
            <person name="Wang J."/>
            <person name="Gui Y."/>
            <person name="Lee K.H."/>
            <person name="Betenbaugh M.J."/>
            <person name="Quake S.R."/>
            <person name="Famili I."/>
            <person name="Palsson B.O."/>
            <person name="Wang J."/>
        </authorList>
    </citation>
    <scope>NUCLEOTIDE SEQUENCE [LARGE SCALE GENOMIC DNA]</scope>
    <source>
        <strain evidence="2">CHO K1 cell line</strain>
    </source>
</reference>
<dbReference type="AlphaFoldDB" id="G3ICS8"/>
<dbReference type="Proteomes" id="UP000001075">
    <property type="component" value="Unassembled WGS sequence"/>
</dbReference>
<evidence type="ECO:0000313" key="2">
    <source>
        <dbReference type="Proteomes" id="UP000001075"/>
    </source>
</evidence>
<dbReference type="EMBL" id="JH001958">
    <property type="protein sequence ID" value="EGW08681.1"/>
    <property type="molecule type" value="Genomic_DNA"/>
</dbReference>
<sequence length="73" mass="8625">MAIKHKGLYLVNVNRIRNFVALRHKWKIIPLSSRTRILHGRGRGENIIRAKRDNFKKRIFSTKSEADTHMNSQ</sequence>